<dbReference type="EMBL" id="ON970578">
    <property type="protein sequence ID" value="UVK59841.1"/>
    <property type="molecule type" value="Genomic_DNA"/>
</dbReference>
<evidence type="ECO:0000313" key="1">
    <source>
        <dbReference type="EMBL" id="UVK59841.1"/>
    </source>
</evidence>
<organism evidence="1 2">
    <name type="scientific">Gordonia phage Aleemily</name>
    <dbReference type="NCBI Taxonomy" id="2965181"/>
    <lineage>
        <taxon>Viruses</taxon>
        <taxon>Duplodnaviria</taxon>
        <taxon>Heunggongvirae</taxon>
        <taxon>Uroviricota</taxon>
        <taxon>Caudoviricetes</taxon>
        <taxon>Kruegerviridae</taxon>
        <taxon>Cafassovirus</taxon>
        <taxon>Cafassovirus aleemily</taxon>
    </lineage>
</organism>
<protein>
    <submittedName>
        <fullName evidence="1">Uncharacterized protein</fullName>
    </submittedName>
</protein>
<proteinExistence type="predicted"/>
<dbReference type="Proteomes" id="UP001059192">
    <property type="component" value="Segment"/>
</dbReference>
<name>A0A9E7QCE8_9CAUD</name>
<keyword evidence="2" id="KW-1185">Reference proteome</keyword>
<gene>
    <name evidence="1" type="primary">101</name>
    <name evidence="1" type="ORF">SEA_ALEEMILY_101</name>
</gene>
<accession>A0A9E7QCE8</accession>
<evidence type="ECO:0000313" key="2">
    <source>
        <dbReference type="Proteomes" id="UP001059192"/>
    </source>
</evidence>
<reference evidence="1" key="1">
    <citation type="submission" date="2022-07" db="EMBL/GenBank/DDBJ databases">
        <authorList>
            <person name="Basulto B.M."/>
            <person name="Goecke B.E."/>
            <person name="Engstrom E.M."/>
            <person name="Moore Y."/>
            <person name="Pitman H.D."/>
            <person name="Schroeder M.D."/>
            <person name="Simpson G.E."/>
            <person name="Welch N."/>
            <person name="Tibbetts T.J."/>
            <person name="Butela K.A."/>
            <person name="Garlena R.A."/>
            <person name="Russell D.A."/>
            <person name="Jacobs-Sera D."/>
            <person name="Hatfull G.F."/>
        </authorList>
    </citation>
    <scope>NUCLEOTIDE SEQUENCE</scope>
</reference>
<sequence length="48" mass="5482">MIIQALAAYWHRRVRGHAQTSELVDVPTIGTPMTGLIIRCACRRSWFV</sequence>